<dbReference type="Proteomes" id="UP000314294">
    <property type="component" value="Unassembled WGS sequence"/>
</dbReference>
<evidence type="ECO:0000313" key="4">
    <source>
        <dbReference type="Proteomes" id="UP000314294"/>
    </source>
</evidence>
<dbReference type="AlphaFoldDB" id="A0A4Z2EIE7"/>
<keyword evidence="2" id="KW-0732">Signal</keyword>
<gene>
    <name evidence="3" type="ORF">EYF80_061250</name>
</gene>
<evidence type="ECO:0000256" key="2">
    <source>
        <dbReference type="SAM" id="SignalP"/>
    </source>
</evidence>
<evidence type="ECO:0000256" key="1">
    <source>
        <dbReference type="SAM" id="MobiDB-lite"/>
    </source>
</evidence>
<sequence length="180" mass="18960">MAGTPGALLAAVLLLASSSSSAAAGCPDPCSCPRETLLNCSSAGLSSAPRLLRDAVARLDLTQNLLEVVAFERPHPNLRELLLGGNGLVHLSLCVGGDPGARRRGRRRGPRPPGGRGCDSWAPGLLLLSLERNRLQGLPLGENTLICLLTTAGGNLTPDMRHETGNNDHNRGSNYQTWNK</sequence>
<comment type="caution">
    <text evidence="3">The sequence shown here is derived from an EMBL/GenBank/DDBJ whole genome shotgun (WGS) entry which is preliminary data.</text>
</comment>
<keyword evidence="4" id="KW-1185">Reference proteome</keyword>
<evidence type="ECO:0000313" key="3">
    <source>
        <dbReference type="EMBL" id="TNN28603.1"/>
    </source>
</evidence>
<accession>A0A4Z2EIE7</accession>
<dbReference type="OrthoDB" id="660555at2759"/>
<dbReference type="SUPFAM" id="SSF52058">
    <property type="entry name" value="L domain-like"/>
    <property type="match status" value="1"/>
</dbReference>
<feature type="compositionally biased region" description="Basic and acidic residues" evidence="1">
    <location>
        <begin position="159"/>
        <end position="171"/>
    </location>
</feature>
<name>A0A4Z2EIE7_9TELE</name>
<reference evidence="3 4" key="1">
    <citation type="submission" date="2019-03" db="EMBL/GenBank/DDBJ databases">
        <title>First draft genome of Liparis tanakae, snailfish: a comprehensive survey of snailfish specific genes.</title>
        <authorList>
            <person name="Kim W."/>
            <person name="Song I."/>
            <person name="Jeong J.-H."/>
            <person name="Kim D."/>
            <person name="Kim S."/>
            <person name="Ryu S."/>
            <person name="Song J.Y."/>
            <person name="Lee S.K."/>
        </authorList>
    </citation>
    <scope>NUCLEOTIDE SEQUENCE [LARGE SCALE GENOMIC DNA]</scope>
    <source>
        <tissue evidence="3">Muscle</tissue>
    </source>
</reference>
<feature type="region of interest" description="Disordered" evidence="1">
    <location>
        <begin position="157"/>
        <end position="180"/>
    </location>
</feature>
<organism evidence="3 4">
    <name type="scientific">Liparis tanakae</name>
    <name type="common">Tanaka's snailfish</name>
    <dbReference type="NCBI Taxonomy" id="230148"/>
    <lineage>
        <taxon>Eukaryota</taxon>
        <taxon>Metazoa</taxon>
        <taxon>Chordata</taxon>
        <taxon>Craniata</taxon>
        <taxon>Vertebrata</taxon>
        <taxon>Euteleostomi</taxon>
        <taxon>Actinopterygii</taxon>
        <taxon>Neopterygii</taxon>
        <taxon>Teleostei</taxon>
        <taxon>Neoteleostei</taxon>
        <taxon>Acanthomorphata</taxon>
        <taxon>Eupercaria</taxon>
        <taxon>Perciformes</taxon>
        <taxon>Cottioidei</taxon>
        <taxon>Cottales</taxon>
        <taxon>Liparidae</taxon>
        <taxon>Liparis</taxon>
    </lineage>
</organism>
<feature type="signal peptide" evidence="2">
    <location>
        <begin position="1"/>
        <end position="24"/>
    </location>
</feature>
<dbReference type="EMBL" id="SRLO01006693">
    <property type="protein sequence ID" value="TNN28603.1"/>
    <property type="molecule type" value="Genomic_DNA"/>
</dbReference>
<dbReference type="InterPro" id="IPR032675">
    <property type="entry name" value="LRR_dom_sf"/>
</dbReference>
<protein>
    <submittedName>
        <fullName evidence="3">Uncharacterized protein</fullName>
    </submittedName>
</protein>
<dbReference type="Gene3D" id="3.80.10.10">
    <property type="entry name" value="Ribonuclease Inhibitor"/>
    <property type="match status" value="1"/>
</dbReference>
<proteinExistence type="predicted"/>
<feature type="chain" id="PRO_5021310776" evidence="2">
    <location>
        <begin position="25"/>
        <end position="180"/>
    </location>
</feature>